<dbReference type="Proteomes" id="UP000248090">
    <property type="component" value="Unassembled WGS sequence"/>
</dbReference>
<comment type="caution">
    <text evidence="1">The sequence shown here is derived from an EMBL/GenBank/DDBJ whole genome shotgun (WGS) entry which is preliminary data.</text>
</comment>
<keyword evidence="2" id="KW-1185">Reference proteome</keyword>
<dbReference type="RefSeq" id="WP_110190084.1">
    <property type="nucleotide sequence ID" value="NZ_CP177354.1"/>
</dbReference>
<proteinExistence type="predicted"/>
<reference evidence="1 2" key="1">
    <citation type="submission" date="2015-03" db="EMBL/GenBank/DDBJ databases">
        <authorList>
            <person name="Krishnan R."/>
            <person name="Midha S."/>
            <person name="Patil P.B."/>
            <person name="Rameshkumar N."/>
        </authorList>
    </citation>
    <scope>NUCLEOTIDE SEQUENCE [LARGE SCALE GENOMIC DNA]</scope>
    <source>
        <strain evidence="1 2">L1E11</strain>
    </source>
</reference>
<organism evidence="1 2">
    <name type="scientific">Pokkaliibacter plantistimulans</name>
    <dbReference type="NCBI Taxonomy" id="1635171"/>
    <lineage>
        <taxon>Bacteria</taxon>
        <taxon>Pseudomonadati</taxon>
        <taxon>Pseudomonadota</taxon>
        <taxon>Gammaproteobacteria</taxon>
        <taxon>Oceanospirillales</taxon>
        <taxon>Balneatrichaceae</taxon>
        <taxon>Pokkaliibacter</taxon>
    </lineage>
</organism>
<accession>A0ABX5LQ03</accession>
<dbReference type="EMBL" id="LAPT01000151">
    <property type="protein sequence ID" value="PXF28736.1"/>
    <property type="molecule type" value="Genomic_DNA"/>
</dbReference>
<evidence type="ECO:0000313" key="2">
    <source>
        <dbReference type="Proteomes" id="UP000248090"/>
    </source>
</evidence>
<protein>
    <submittedName>
        <fullName evidence="1">Uncharacterized protein</fullName>
    </submittedName>
</protein>
<evidence type="ECO:0000313" key="1">
    <source>
        <dbReference type="EMBL" id="PXF28736.1"/>
    </source>
</evidence>
<sequence>MPTLPVDQSTLTMGLLTQMLTEQRFLLQFDSNLTPTLVPLKQDAEVVQVSDAKAMGRLIGERINCKVLTEVMRAGIDRLANDALRA</sequence>
<name>A0ABX5LQ03_9GAMM</name>
<gene>
    <name evidence="1" type="ORF">WH50_24685</name>
</gene>